<organism evidence="2 3">
    <name type="scientific">Methanolobus mangrovi</name>
    <dbReference type="NCBI Taxonomy" id="3072977"/>
    <lineage>
        <taxon>Archaea</taxon>
        <taxon>Methanobacteriati</taxon>
        <taxon>Methanobacteriota</taxon>
        <taxon>Stenosarchaea group</taxon>
        <taxon>Methanomicrobia</taxon>
        <taxon>Methanosarcinales</taxon>
        <taxon>Methanosarcinaceae</taxon>
        <taxon>Methanolobus</taxon>
    </lineage>
</organism>
<dbReference type="KEGG" id="mmav:RE476_05015"/>
<dbReference type="AlphaFoldDB" id="A0AA51YKG3"/>
<accession>A0AA51YKG3</accession>
<dbReference type="EMBL" id="CP133594">
    <property type="protein sequence ID" value="WMW23194.1"/>
    <property type="molecule type" value="Genomic_DNA"/>
</dbReference>
<feature type="compositionally biased region" description="Polar residues" evidence="1">
    <location>
        <begin position="21"/>
        <end position="34"/>
    </location>
</feature>
<dbReference type="GeneID" id="84229478"/>
<protein>
    <submittedName>
        <fullName evidence="2">Uncharacterized protein</fullName>
    </submittedName>
</protein>
<evidence type="ECO:0000313" key="2">
    <source>
        <dbReference type="EMBL" id="WMW23194.1"/>
    </source>
</evidence>
<evidence type="ECO:0000256" key="1">
    <source>
        <dbReference type="SAM" id="MobiDB-lite"/>
    </source>
</evidence>
<dbReference type="Proteomes" id="UP001183006">
    <property type="component" value="Chromosome"/>
</dbReference>
<name>A0AA51YKG3_9EURY</name>
<dbReference type="RefSeq" id="WP_309309310.1">
    <property type="nucleotide sequence ID" value="NZ_CP133594.1"/>
</dbReference>
<sequence length="88" mass="9775">MTDNKTDEQVMAEEKNRKDSGSSSLQNTFASSVTGEAPTTPGFEIKYVSHKSQGLQSASDMWIDKGRLFDGLSKEKMDLDSIKKLSRQ</sequence>
<keyword evidence="3" id="KW-1185">Reference proteome</keyword>
<feature type="compositionally biased region" description="Basic and acidic residues" evidence="1">
    <location>
        <begin position="1"/>
        <end position="20"/>
    </location>
</feature>
<feature type="region of interest" description="Disordered" evidence="1">
    <location>
        <begin position="1"/>
        <end position="41"/>
    </location>
</feature>
<proteinExistence type="predicted"/>
<gene>
    <name evidence="2" type="ORF">RE476_05015</name>
</gene>
<evidence type="ECO:0000313" key="3">
    <source>
        <dbReference type="Proteomes" id="UP001183006"/>
    </source>
</evidence>
<reference evidence="2" key="1">
    <citation type="submission" date="2023-08" db="EMBL/GenBank/DDBJ databases">
        <title>Methanolobus mangrovi sp. nov. and Methanolobus sediminis sp. nov, two novel methylotrophic methanogens isolated from mangrove sediments in China.</title>
        <authorList>
            <person name="Zhou J."/>
        </authorList>
    </citation>
    <scope>NUCLEOTIDE SEQUENCE</scope>
    <source>
        <strain evidence="2">FTZ2</strain>
    </source>
</reference>